<gene>
    <name evidence="1" type="ORF">GJU41_03520</name>
</gene>
<comment type="caution">
    <text evidence="1">The sequence shown here is derived from an EMBL/GenBank/DDBJ whole genome shotgun (WGS) entry which is preliminary data.</text>
</comment>
<dbReference type="PANTHER" id="PTHR47271:SF2">
    <property type="entry name" value="ARGININE DEIMINASE"/>
    <property type="match status" value="1"/>
</dbReference>
<dbReference type="EMBL" id="WKKF01000001">
    <property type="protein sequence ID" value="MRX53029.1"/>
    <property type="molecule type" value="Genomic_DNA"/>
</dbReference>
<dbReference type="Proteomes" id="UP000441585">
    <property type="component" value="Unassembled WGS sequence"/>
</dbReference>
<keyword evidence="2" id="KW-1185">Reference proteome</keyword>
<evidence type="ECO:0000313" key="2">
    <source>
        <dbReference type="Proteomes" id="UP000441585"/>
    </source>
</evidence>
<dbReference type="AlphaFoldDB" id="A0A6I2M517"/>
<proteinExistence type="predicted"/>
<reference evidence="1 2" key="1">
    <citation type="submission" date="2019-11" db="EMBL/GenBank/DDBJ databases">
        <title>Bacillus idriensis genome.</title>
        <authorList>
            <person name="Konopka E.N."/>
            <person name="Newman J.D."/>
        </authorList>
    </citation>
    <scope>NUCLEOTIDE SEQUENCE [LARGE SCALE GENOMIC DNA]</scope>
    <source>
        <strain evidence="1 2">DSM 19097</strain>
    </source>
</reference>
<accession>A0A6I2M517</accession>
<evidence type="ECO:0000313" key="1">
    <source>
        <dbReference type="EMBL" id="MRX53029.1"/>
    </source>
</evidence>
<dbReference type="Pfam" id="PF19420">
    <property type="entry name" value="DDAH_eukar"/>
    <property type="match status" value="1"/>
</dbReference>
<dbReference type="GO" id="GO:0019546">
    <property type="term" value="P:L-arginine deiminase pathway"/>
    <property type="evidence" value="ECO:0007669"/>
    <property type="project" value="TreeGrafter"/>
</dbReference>
<evidence type="ECO:0008006" key="3">
    <source>
        <dbReference type="Google" id="ProtNLM"/>
    </source>
</evidence>
<dbReference type="PANTHER" id="PTHR47271">
    <property type="entry name" value="ARGININE DEIMINASE"/>
    <property type="match status" value="1"/>
</dbReference>
<dbReference type="GO" id="GO:0016990">
    <property type="term" value="F:arginine deiminase activity"/>
    <property type="evidence" value="ECO:0007669"/>
    <property type="project" value="TreeGrafter"/>
</dbReference>
<dbReference type="Gene3D" id="3.75.10.10">
    <property type="entry name" value="L-arginine/glycine Amidinotransferase, Chain A"/>
    <property type="match status" value="1"/>
</dbReference>
<protein>
    <recommendedName>
        <fullName evidence="3">N-dimethylarginine dimethylaminohydrolase</fullName>
    </recommendedName>
</protein>
<sequence length="283" mass="32491">MHQEDKTEVSCFSEYDSLKNVILCEPRFMRISQVINETQRRYQKENIEVEKAIVQHQTFVEVLKNNGIETHILPSKEKYPEQVFTRDIGFAVGEVLFISDMKMQIRQGEEGILKEWLNTIGIKYIDLVEDQTEGGDVIIDRKTVYIGLSERTTAGAVEKIQSHLKDYTVIPIPIKKEILHLDCIFNIISDTEALIYKDGLNESEYKLLAKRFDLIEVSKEEQFSMGVNVLSLGNKKIISLPQNAEVNQELSKRGYEVIIIDFSEIIKSGGSFRCCTLPIKRIP</sequence>
<name>A0A6I2M517_9BACI</name>
<organism evidence="1 2">
    <name type="scientific">Metabacillus idriensis</name>
    <dbReference type="NCBI Taxonomy" id="324768"/>
    <lineage>
        <taxon>Bacteria</taxon>
        <taxon>Bacillati</taxon>
        <taxon>Bacillota</taxon>
        <taxon>Bacilli</taxon>
        <taxon>Bacillales</taxon>
        <taxon>Bacillaceae</taxon>
        <taxon>Metabacillus</taxon>
    </lineage>
</organism>
<dbReference type="RefSeq" id="WP_154318029.1">
    <property type="nucleotide sequence ID" value="NZ_CAJGAA010000001.1"/>
</dbReference>
<dbReference type="SUPFAM" id="SSF55909">
    <property type="entry name" value="Pentein"/>
    <property type="match status" value="1"/>
</dbReference>